<protein>
    <recommendedName>
        <fullName evidence="3">ESX-1 secretion-associated protein</fullName>
    </recommendedName>
</protein>
<evidence type="ECO:0000313" key="2">
    <source>
        <dbReference type="Proteomes" id="UP000675409"/>
    </source>
</evidence>
<dbReference type="Pfam" id="PF20117">
    <property type="entry name" value="DUF6507"/>
    <property type="match status" value="1"/>
</dbReference>
<name>A0ABS1LPH1_9MICO</name>
<evidence type="ECO:0008006" key="3">
    <source>
        <dbReference type="Google" id="ProtNLM"/>
    </source>
</evidence>
<reference evidence="1 2" key="1">
    <citation type="journal article" date="2021" name="Arch. Microbiol.">
        <title>Myceligenerans indicum sp. nov., an actinobacterium isolated from mangrove sediment of Sundarbans, India.</title>
        <authorList>
            <person name="Asha K."/>
            <person name="Bhadury P."/>
        </authorList>
    </citation>
    <scope>NUCLEOTIDE SEQUENCE [LARGE SCALE GENOMIC DNA]</scope>
    <source>
        <strain evidence="1 2">I2</strain>
    </source>
</reference>
<dbReference type="InterPro" id="IPR045436">
    <property type="entry name" value="DUF6507"/>
</dbReference>
<keyword evidence="2" id="KW-1185">Reference proteome</keyword>
<accession>A0ABS1LPH1</accession>
<organism evidence="1 2">
    <name type="scientific">Myceligenerans indicum</name>
    <dbReference type="NCBI Taxonomy" id="2593663"/>
    <lineage>
        <taxon>Bacteria</taxon>
        <taxon>Bacillati</taxon>
        <taxon>Actinomycetota</taxon>
        <taxon>Actinomycetes</taxon>
        <taxon>Micrococcales</taxon>
        <taxon>Promicromonosporaceae</taxon>
        <taxon>Myceligenerans</taxon>
    </lineage>
</organism>
<dbReference type="Proteomes" id="UP000675409">
    <property type="component" value="Unassembled WGS sequence"/>
</dbReference>
<gene>
    <name evidence="1" type="ORF">HGK34_17885</name>
</gene>
<sequence>MSPVPGEPDRGARYEIDPVRAKSVINAAAERALDLRGPIDDAAAGDAPRGVSPVVAGAFEGFLAERRTALRAVRDRAVSVSDAARQALAAYEAGDEEMAQATIAAAGAGTQPVPDGEP</sequence>
<evidence type="ECO:0000313" key="1">
    <source>
        <dbReference type="EMBL" id="MBL0888132.1"/>
    </source>
</evidence>
<proteinExistence type="predicted"/>
<dbReference type="RefSeq" id="WP_201849910.1">
    <property type="nucleotide sequence ID" value="NZ_JABBYC010000045.1"/>
</dbReference>
<comment type="caution">
    <text evidence="1">The sequence shown here is derived from an EMBL/GenBank/DDBJ whole genome shotgun (WGS) entry which is preliminary data.</text>
</comment>
<dbReference type="EMBL" id="JABBYC010000045">
    <property type="protein sequence ID" value="MBL0888132.1"/>
    <property type="molecule type" value="Genomic_DNA"/>
</dbReference>